<organism evidence="1 2">
    <name type="scientific">Halosquirtibacter laminarini</name>
    <dbReference type="NCBI Taxonomy" id="3374600"/>
    <lineage>
        <taxon>Bacteria</taxon>
        <taxon>Pseudomonadati</taxon>
        <taxon>Bacteroidota</taxon>
        <taxon>Bacteroidia</taxon>
        <taxon>Marinilabiliales</taxon>
        <taxon>Prolixibacteraceae</taxon>
        <taxon>Halosquirtibacter</taxon>
    </lineage>
</organism>
<accession>A0AC61NBG7</accession>
<evidence type="ECO:0000313" key="2">
    <source>
        <dbReference type="Proteomes" id="UP000826212"/>
    </source>
</evidence>
<reference evidence="1" key="1">
    <citation type="submission" date="2021-08" db="EMBL/GenBank/DDBJ databases">
        <title>Novel anaerobic bacterium isolated from sea squirt in East Sea, Republic of Korea.</title>
        <authorList>
            <person name="Nguyen T.H."/>
            <person name="Li Z."/>
            <person name="Lee Y.-J."/>
            <person name="Ko J."/>
            <person name="Kim S.-G."/>
        </authorList>
    </citation>
    <scope>NUCLEOTIDE SEQUENCE</scope>
    <source>
        <strain evidence="1">KCTC 25031</strain>
    </source>
</reference>
<protein>
    <submittedName>
        <fullName evidence="1">DUF58 domain-containing protein</fullName>
    </submittedName>
</protein>
<name>A0AC61NBG7_9BACT</name>
<gene>
    <name evidence="1" type="ORF">K4L44_09465</name>
</gene>
<keyword evidence="2" id="KW-1185">Reference proteome</keyword>
<sequence>MKETPEITLESLMRLETVAVGPEFFKQRRVSGLLSGKHRSSLKGRGLDFSEVRKYILGDDIRNIDWKVTARTRVTHTKVFSEEKERPQLSIIDLSKNTLFGSKHLLKSHIVLKIAAIHGFRALKIGDRYGAILFDDQNIQILKPSRSRGHFQAIMDYGVKSCNNATTHPIQNKQQVDMEQALSNVMKVAHHDYIINVITDATLLSQESLNHLVMISRSNSVILSHIEDPLDYELPLEKIPFSDAHYQIDWKVNTEDQQSYKEQYITLKKDIEDKCEAYNIPFLCFQTDKELKLQLKEILNERYNQ</sequence>
<dbReference type="EMBL" id="CP081303">
    <property type="protein sequence ID" value="QZE12816.1"/>
    <property type="molecule type" value="Genomic_DNA"/>
</dbReference>
<dbReference type="Proteomes" id="UP000826212">
    <property type="component" value="Chromosome"/>
</dbReference>
<proteinExistence type="predicted"/>
<evidence type="ECO:0000313" key="1">
    <source>
        <dbReference type="EMBL" id="QZE12816.1"/>
    </source>
</evidence>